<proteinExistence type="predicted"/>
<keyword evidence="2" id="KW-0472">Membrane</keyword>
<protein>
    <submittedName>
        <fullName evidence="3">Uncharacterized protein</fullName>
    </submittedName>
</protein>
<evidence type="ECO:0000256" key="2">
    <source>
        <dbReference type="SAM" id="Phobius"/>
    </source>
</evidence>
<feature type="transmembrane region" description="Helical" evidence="2">
    <location>
        <begin position="124"/>
        <end position="146"/>
    </location>
</feature>
<feature type="region of interest" description="Disordered" evidence="1">
    <location>
        <begin position="191"/>
        <end position="221"/>
    </location>
</feature>
<dbReference type="KEGG" id="kvr:CIB50_0000698"/>
<evidence type="ECO:0000313" key="3">
    <source>
        <dbReference type="EMBL" id="QMS55998.1"/>
    </source>
</evidence>
<sequence length="235" mass="24372">MSTGRLTEVVLRRACTMSRRFRVGFARSLVVPGALPAADVSRETSVAEPLALFRSGPDTSLDSPLDAVEDGRESGPAALCDAAPSPEALLSVTAVASASSKTSVARDSPPAVSLLNELSRRVSLGFFAGVFEVFLSSAFAGAAFFFCVVPSEPLAGDCGDLLDFFDEGRGPSPPLASRSADASTVLSGLVRPPSDEAASSPVGTPLGIRAPSPRPSPRRRSATMMSLHEVMLHPS</sequence>
<accession>A0A7D7Q398</accession>
<dbReference type="EMBL" id="CP059343">
    <property type="protein sequence ID" value="QMS55998.1"/>
    <property type="molecule type" value="Genomic_DNA"/>
</dbReference>
<organism evidence="3 4">
    <name type="scientific">Kocuria varians</name>
    <name type="common">Micrococcus varians</name>
    <dbReference type="NCBI Taxonomy" id="1272"/>
    <lineage>
        <taxon>Bacteria</taxon>
        <taxon>Bacillati</taxon>
        <taxon>Actinomycetota</taxon>
        <taxon>Actinomycetes</taxon>
        <taxon>Micrococcales</taxon>
        <taxon>Micrococcaceae</taxon>
        <taxon>Kocuria</taxon>
    </lineage>
</organism>
<dbReference type="Proteomes" id="UP000216825">
    <property type="component" value="Chromosome"/>
</dbReference>
<gene>
    <name evidence="3" type="ORF">CIB50_0000698</name>
</gene>
<name>A0A7D7Q398_KOCVA</name>
<keyword evidence="2" id="KW-0812">Transmembrane</keyword>
<keyword evidence="4" id="KW-1185">Reference proteome</keyword>
<reference evidence="3 4" key="2">
    <citation type="submission" date="2020-07" db="EMBL/GenBank/DDBJ databases">
        <title>Genome of starter culture bacteria Kocuria salsicia reveals its technological properties and safety for usage in meat industry.</title>
        <authorList>
            <person name="Michael M."/>
            <person name="Konstantin K."/>
            <person name="Evgenii K."/>
            <person name="Galina S."/>
            <person name="Oksana K."/>
            <person name="Andrei L."/>
        </authorList>
    </citation>
    <scope>NUCLEOTIDE SEQUENCE [LARGE SCALE GENOMIC DNA]</scope>
    <source>
        <strain evidence="3 4">80</strain>
    </source>
</reference>
<evidence type="ECO:0000313" key="4">
    <source>
        <dbReference type="Proteomes" id="UP000216825"/>
    </source>
</evidence>
<reference evidence="4" key="1">
    <citation type="submission" date="2017-08" db="EMBL/GenBank/DDBJ databases">
        <title>Draft Genome Sequence of Kocuria varians 80.</title>
        <authorList>
            <person name="Minaev M."/>
            <person name="Kurbakov K.A."/>
            <person name="Solodovnikova G.I."/>
            <person name="Kuznetsova O.A."/>
            <person name="Lisitsyn A.B."/>
        </authorList>
    </citation>
    <scope>NUCLEOTIDE SEQUENCE [LARGE SCALE GENOMIC DNA]</scope>
    <source>
        <strain evidence="4">80</strain>
    </source>
</reference>
<evidence type="ECO:0000256" key="1">
    <source>
        <dbReference type="SAM" id="MobiDB-lite"/>
    </source>
</evidence>
<dbReference type="AlphaFoldDB" id="A0A7D7Q398"/>
<keyword evidence="2" id="KW-1133">Transmembrane helix</keyword>